<comment type="caution">
    <text evidence="3">The sequence shown here is derived from an EMBL/GenBank/DDBJ whole genome shotgun (WGS) entry which is preliminary data.</text>
</comment>
<accession>A0A2U1NLU5</accession>
<sequence>MVKNRNSTRGRNQRNAETGELVLKVDGQEYAHVLRILGDGFCEAICTDGTKRICRMHGRMLKKRRIAAGDTILVGLRNYQPESAVFLRMPENEITHKKEWVGVGDITPNDNVADVILKYMPDHVRLLKAVGELPEIIKLSEEGIARDEYIEFEDGDINQI</sequence>
<dbReference type="Proteomes" id="UP000245207">
    <property type="component" value="Unassembled WGS sequence"/>
</dbReference>
<evidence type="ECO:0000256" key="1">
    <source>
        <dbReference type="PROSITE-ProRule" id="PRU00181"/>
    </source>
</evidence>
<dbReference type="InterPro" id="IPR012340">
    <property type="entry name" value="NA-bd_OB-fold"/>
</dbReference>
<name>A0A2U1NLU5_ARTAN</name>
<dbReference type="Gene3D" id="2.40.50.140">
    <property type="entry name" value="Nucleic acid-binding proteins"/>
    <property type="match status" value="1"/>
</dbReference>
<dbReference type="OrthoDB" id="274995at2759"/>
<dbReference type="GO" id="GO:0003743">
    <property type="term" value="F:translation initiation factor activity"/>
    <property type="evidence" value="ECO:0007669"/>
    <property type="project" value="UniProtKB-UniRule"/>
</dbReference>
<organism evidence="3 4">
    <name type="scientific">Artemisia annua</name>
    <name type="common">Sweet wormwood</name>
    <dbReference type="NCBI Taxonomy" id="35608"/>
    <lineage>
        <taxon>Eukaryota</taxon>
        <taxon>Viridiplantae</taxon>
        <taxon>Streptophyta</taxon>
        <taxon>Embryophyta</taxon>
        <taxon>Tracheophyta</taxon>
        <taxon>Spermatophyta</taxon>
        <taxon>Magnoliopsida</taxon>
        <taxon>eudicotyledons</taxon>
        <taxon>Gunneridae</taxon>
        <taxon>Pentapetalae</taxon>
        <taxon>asterids</taxon>
        <taxon>campanulids</taxon>
        <taxon>Asterales</taxon>
        <taxon>Asteraceae</taxon>
        <taxon>Asteroideae</taxon>
        <taxon>Anthemideae</taxon>
        <taxon>Artemisiinae</taxon>
        <taxon>Artemisia</taxon>
    </lineage>
</organism>
<dbReference type="STRING" id="35608.A0A2U1NLU5"/>
<dbReference type="PANTHER" id="PTHR21668">
    <property type="entry name" value="EIF-1A"/>
    <property type="match status" value="1"/>
</dbReference>
<protein>
    <submittedName>
        <fullName evidence="3">Eukaryotic translation initiation factor 1A</fullName>
    </submittedName>
</protein>
<dbReference type="SUPFAM" id="SSF50249">
    <property type="entry name" value="Nucleic acid-binding proteins"/>
    <property type="match status" value="1"/>
</dbReference>
<dbReference type="Pfam" id="PF01176">
    <property type="entry name" value="eIF-1a"/>
    <property type="match status" value="1"/>
</dbReference>
<dbReference type="AlphaFoldDB" id="A0A2U1NLU5"/>
<dbReference type="EMBL" id="PKPP01002569">
    <property type="protein sequence ID" value="PWA74430.1"/>
    <property type="molecule type" value="Genomic_DNA"/>
</dbReference>
<feature type="domain" description="S1-like" evidence="2">
    <location>
        <begin position="17"/>
        <end position="120"/>
    </location>
</feature>
<dbReference type="InterPro" id="IPR006196">
    <property type="entry name" value="RNA-binding_domain_S1_IF1"/>
</dbReference>
<evidence type="ECO:0000259" key="2">
    <source>
        <dbReference type="PROSITE" id="PS50832"/>
    </source>
</evidence>
<keyword evidence="4" id="KW-1185">Reference proteome</keyword>
<keyword evidence="1 3" id="KW-0396">Initiation factor</keyword>
<keyword evidence="1" id="KW-0648">Protein biosynthesis</keyword>
<gene>
    <name evidence="3" type="ORF">CTI12_AA128790</name>
</gene>
<evidence type="ECO:0000313" key="4">
    <source>
        <dbReference type="Proteomes" id="UP000245207"/>
    </source>
</evidence>
<dbReference type="PROSITE" id="PS50832">
    <property type="entry name" value="S1_IF1_TYPE"/>
    <property type="match status" value="1"/>
</dbReference>
<dbReference type="InterPro" id="IPR001253">
    <property type="entry name" value="TIF_eIF-1A"/>
</dbReference>
<proteinExistence type="predicted"/>
<dbReference type="GO" id="GO:0003723">
    <property type="term" value="F:RNA binding"/>
    <property type="evidence" value="ECO:0007669"/>
    <property type="project" value="InterPro"/>
</dbReference>
<dbReference type="SMART" id="SM00652">
    <property type="entry name" value="eIF1a"/>
    <property type="match status" value="1"/>
</dbReference>
<evidence type="ECO:0000313" key="3">
    <source>
        <dbReference type="EMBL" id="PWA74430.1"/>
    </source>
</evidence>
<reference evidence="3 4" key="1">
    <citation type="journal article" date="2018" name="Mol. Plant">
        <title>The genome of Artemisia annua provides insight into the evolution of Asteraceae family and artemisinin biosynthesis.</title>
        <authorList>
            <person name="Shen Q."/>
            <person name="Zhang L."/>
            <person name="Liao Z."/>
            <person name="Wang S."/>
            <person name="Yan T."/>
            <person name="Shi P."/>
            <person name="Liu M."/>
            <person name="Fu X."/>
            <person name="Pan Q."/>
            <person name="Wang Y."/>
            <person name="Lv Z."/>
            <person name="Lu X."/>
            <person name="Zhang F."/>
            <person name="Jiang W."/>
            <person name="Ma Y."/>
            <person name="Chen M."/>
            <person name="Hao X."/>
            <person name="Li L."/>
            <person name="Tang Y."/>
            <person name="Lv G."/>
            <person name="Zhou Y."/>
            <person name="Sun X."/>
            <person name="Brodelius P.E."/>
            <person name="Rose J.K.C."/>
            <person name="Tang K."/>
        </authorList>
    </citation>
    <scope>NUCLEOTIDE SEQUENCE [LARGE SCALE GENOMIC DNA]</scope>
    <source>
        <strain evidence="4">cv. Huhao1</strain>
        <tissue evidence="3">Leaf</tissue>
    </source>
</reference>